<dbReference type="Pfam" id="PF00233">
    <property type="entry name" value="PDEase_I"/>
    <property type="match status" value="1"/>
</dbReference>
<dbReference type="GO" id="GO:0046872">
    <property type="term" value="F:metal ion binding"/>
    <property type="evidence" value="ECO:0007669"/>
    <property type="project" value="UniProtKB-KW"/>
</dbReference>
<sequence length="695" mass="76773">MNITQQLVSPSRAQTRVITELDEVLSQSELSDSLRQRLASVRVELASPSFQQFIQQGHGFGFGRTPNSASLISHGHLPPAIVNEDLEASRWMASTYQSPRVGAATVPLPFVSEGIPTLDLSAGDVGKVVFSRSPCRHKLPFATAGERDDIFGQLRAAAFPETVLFLSLTGDASFNPLEAAATHGLQHRGLFFSVICTALSHYAFMKSLNVDIRRFIEFITSVADSYPLRTNPFHNLARSADVIQFLHSFLVQRQIAENFSDLELLATFIGTIGLDACHPGVSNEFYDKIRHTTVLLYGSVCPIEQASLCFVLELLEADGTNMLIDYELYMDNRTLQQQFITMVSEIILCSAPRSYGRLMQALGSIGHSGHIGDEDIVFIAAAAVRCADHAYVLKPRTEHIYWVTQMLTECMRQGCEEEKRLLPISPLCGSDSGEHASAAISAMINYVIAPLFERLTTLVPQWWIAQLQRIRTMYHTASATSGREDDDHATSPPILYEPLDSEEWVDVIHPVIASIRRLIGGGGGPPLLDRKASQHAILNATPHRQLSASANFGESFMGGTSRTEHYFSLVRLFDRFDRDQRSFSDFSGNVVFLAAQLDPAYVASYASSDLSSPLACTVAAQLIVDTEQSPSTAEGFASPSKKSQQTTDGFLLQLLHMYKRGEDRREQVNGFIAPKRRFQIDNPIYAPKPPSSPPQ</sequence>
<keyword evidence="5" id="KW-1185">Reference proteome</keyword>
<dbReference type="EMBL" id="CYKH01000903">
    <property type="protein sequence ID" value="CUG61985.1"/>
    <property type="molecule type" value="Genomic_DNA"/>
</dbReference>
<dbReference type="OMA" id="RCEHYFS"/>
<organism evidence="4 5">
    <name type="scientific">Bodo saltans</name>
    <name type="common">Flagellated protozoan</name>
    <dbReference type="NCBI Taxonomy" id="75058"/>
    <lineage>
        <taxon>Eukaryota</taxon>
        <taxon>Discoba</taxon>
        <taxon>Euglenozoa</taxon>
        <taxon>Kinetoplastea</taxon>
        <taxon>Metakinetoplastina</taxon>
        <taxon>Eubodonida</taxon>
        <taxon>Bodonidae</taxon>
        <taxon>Bodo</taxon>
    </lineage>
</organism>
<dbReference type="Proteomes" id="UP000051952">
    <property type="component" value="Unassembled WGS sequence"/>
</dbReference>
<accession>A0A0S4J2W3</accession>
<proteinExistence type="predicted"/>
<dbReference type="PROSITE" id="PS51845">
    <property type="entry name" value="PDEASE_I_2"/>
    <property type="match status" value="1"/>
</dbReference>
<reference evidence="5" key="1">
    <citation type="submission" date="2015-09" db="EMBL/GenBank/DDBJ databases">
        <authorList>
            <consortium name="Pathogen Informatics"/>
        </authorList>
    </citation>
    <scope>NUCLEOTIDE SEQUENCE [LARGE SCALE GENOMIC DNA]</scope>
    <source>
        <strain evidence="5">Lake Konstanz</strain>
    </source>
</reference>
<evidence type="ECO:0000313" key="5">
    <source>
        <dbReference type="Proteomes" id="UP000051952"/>
    </source>
</evidence>
<keyword evidence="2" id="KW-0378">Hydrolase</keyword>
<evidence type="ECO:0000259" key="3">
    <source>
        <dbReference type="PROSITE" id="PS51845"/>
    </source>
</evidence>
<keyword evidence="1" id="KW-0479">Metal-binding</keyword>
<name>A0A0S4J2W3_BODSA</name>
<feature type="domain" description="PDEase" evidence="3">
    <location>
        <begin position="146"/>
        <end position="481"/>
    </location>
</feature>
<gene>
    <name evidence="4" type="ORF">BSAL_05620</name>
</gene>
<evidence type="ECO:0000256" key="1">
    <source>
        <dbReference type="ARBA" id="ARBA00022723"/>
    </source>
</evidence>
<dbReference type="PANTHER" id="PTHR11347">
    <property type="entry name" value="CYCLIC NUCLEOTIDE PHOSPHODIESTERASE"/>
    <property type="match status" value="1"/>
</dbReference>
<evidence type="ECO:0000313" key="4">
    <source>
        <dbReference type="EMBL" id="CUG61985.1"/>
    </source>
</evidence>
<dbReference type="SUPFAM" id="SSF109604">
    <property type="entry name" value="HD-domain/PDEase-like"/>
    <property type="match status" value="1"/>
</dbReference>
<evidence type="ECO:0000256" key="2">
    <source>
        <dbReference type="ARBA" id="ARBA00022801"/>
    </source>
</evidence>
<dbReference type="AlphaFoldDB" id="A0A0S4J2W3"/>
<dbReference type="GO" id="GO:0007165">
    <property type="term" value="P:signal transduction"/>
    <property type="evidence" value="ECO:0007669"/>
    <property type="project" value="InterPro"/>
</dbReference>
<dbReference type="GO" id="GO:0004114">
    <property type="term" value="F:3',5'-cyclic-nucleotide phosphodiesterase activity"/>
    <property type="evidence" value="ECO:0007669"/>
    <property type="project" value="InterPro"/>
</dbReference>
<dbReference type="InterPro" id="IPR002073">
    <property type="entry name" value="PDEase_catalytic_dom"/>
</dbReference>
<dbReference type="VEuPathDB" id="TriTrypDB:BSAL_05620"/>
<dbReference type="InterPro" id="IPR036971">
    <property type="entry name" value="PDEase_catalytic_dom_sf"/>
</dbReference>
<protein>
    <submittedName>
        <fullName evidence="4">cAMP-specific phosphodiesterase, putative</fullName>
    </submittedName>
</protein>
<dbReference type="OrthoDB" id="189220at2759"/>
<dbReference type="Gene3D" id="1.10.1300.10">
    <property type="entry name" value="3'5'-cyclic nucleotide phosphodiesterase, catalytic domain"/>
    <property type="match status" value="1"/>
</dbReference>